<dbReference type="GeneID" id="40741297"/>
<dbReference type="Proteomes" id="UP000030706">
    <property type="component" value="Unassembled WGS sequence"/>
</dbReference>
<proteinExistence type="predicted"/>
<name>A0A074XAI8_AURPU</name>
<evidence type="ECO:0000256" key="1">
    <source>
        <dbReference type="SAM" id="MobiDB-lite"/>
    </source>
</evidence>
<dbReference type="EMBL" id="KL585010">
    <property type="protein sequence ID" value="KEQ79072.1"/>
    <property type="molecule type" value="Genomic_DNA"/>
</dbReference>
<protein>
    <submittedName>
        <fullName evidence="2">Uncharacterized protein</fullName>
    </submittedName>
</protein>
<evidence type="ECO:0000313" key="3">
    <source>
        <dbReference type="Proteomes" id="UP000030706"/>
    </source>
</evidence>
<organism evidence="2 3">
    <name type="scientific">Aureobasidium pullulans EXF-150</name>
    <dbReference type="NCBI Taxonomy" id="1043002"/>
    <lineage>
        <taxon>Eukaryota</taxon>
        <taxon>Fungi</taxon>
        <taxon>Dikarya</taxon>
        <taxon>Ascomycota</taxon>
        <taxon>Pezizomycotina</taxon>
        <taxon>Dothideomycetes</taxon>
        <taxon>Dothideomycetidae</taxon>
        <taxon>Dothideales</taxon>
        <taxon>Saccotheciaceae</taxon>
        <taxon>Aureobasidium</taxon>
    </lineage>
</organism>
<accession>A0A074XAI8</accession>
<evidence type="ECO:0000313" key="2">
    <source>
        <dbReference type="EMBL" id="KEQ79072.1"/>
    </source>
</evidence>
<feature type="compositionally biased region" description="Basic residues" evidence="1">
    <location>
        <begin position="83"/>
        <end position="96"/>
    </location>
</feature>
<dbReference type="RefSeq" id="XP_029755259.1">
    <property type="nucleotide sequence ID" value="XM_029898991.1"/>
</dbReference>
<feature type="region of interest" description="Disordered" evidence="1">
    <location>
        <begin position="83"/>
        <end position="112"/>
    </location>
</feature>
<reference evidence="2 3" key="1">
    <citation type="journal article" date="2014" name="BMC Genomics">
        <title>Genome sequencing of four Aureobasidium pullulans varieties: biotechnological potential, stress tolerance, and description of new species.</title>
        <authorList>
            <person name="Gostin Ar C."/>
            <person name="Ohm R.A."/>
            <person name="Kogej T."/>
            <person name="Sonjak S."/>
            <person name="Turk M."/>
            <person name="Zajc J."/>
            <person name="Zalar P."/>
            <person name="Grube M."/>
            <person name="Sun H."/>
            <person name="Han J."/>
            <person name="Sharma A."/>
            <person name="Chiniquy J."/>
            <person name="Ngan C.Y."/>
            <person name="Lipzen A."/>
            <person name="Barry K."/>
            <person name="Grigoriev I.V."/>
            <person name="Gunde-Cimerman N."/>
        </authorList>
    </citation>
    <scope>NUCLEOTIDE SEQUENCE [LARGE SCALE GENOMIC DNA]</scope>
    <source>
        <strain evidence="2 3">EXF-150</strain>
    </source>
</reference>
<gene>
    <name evidence="2" type="ORF">M438DRAFT_154090</name>
</gene>
<keyword evidence="3" id="KW-1185">Reference proteome</keyword>
<sequence>MTYSTSAQTLDYPYLATSRHTSKHLECLTTLHHTPSLTQKGSSEHQNRRDLLPYNRIEHDLNLPKSIALSFCGNHHHQIYPKVRAKKQPKNTKKNRNSSPQSTPRRHSIASHSLASEQLFSKPRALLSCFFPELLLAQKAYSTSENTPFPPLVSKSIQHCAVSYVNHLLICMPIIDVKIGNEGTRGCKWYWNFVVSQDNSDSTPSQT</sequence>
<dbReference type="AlphaFoldDB" id="A0A074XAI8"/>
<dbReference type="HOGENOM" id="CLU_1326144_0_0_1"/>